<dbReference type="PANTHER" id="PTHR46438:SF2">
    <property type="entry name" value="ALPHA_BETA-HYDROLASES SUPERFAMILY PROTEIN"/>
    <property type="match status" value="1"/>
</dbReference>
<keyword evidence="1" id="KW-0472">Membrane</keyword>
<dbReference type="Pfam" id="PF12697">
    <property type="entry name" value="Abhydrolase_6"/>
    <property type="match status" value="1"/>
</dbReference>
<dbReference type="InterPro" id="IPR000639">
    <property type="entry name" value="Epox_hydrolase-like"/>
</dbReference>
<dbReference type="EMBL" id="DSRU01000049">
    <property type="protein sequence ID" value="HFM96933.1"/>
    <property type="molecule type" value="Genomic_DNA"/>
</dbReference>
<comment type="caution">
    <text evidence="3">The sequence shown here is derived from an EMBL/GenBank/DDBJ whole genome shotgun (WGS) entry which is preliminary data.</text>
</comment>
<feature type="domain" description="AB hydrolase-1" evidence="2">
    <location>
        <begin position="40"/>
        <end position="299"/>
    </location>
</feature>
<reference evidence="3" key="1">
    <citation type="journal article" date="2020" name="mSystems">
        <title>Genome- and Community-Level Interaction Insights into Carbon Utilization and Element Cycling Functions of Hydrothermarchaeota in Hydrothermal Sediment.</title>
        <authorList>
            <person name="Zhou Z."/>
            <person name="Liu Y."/>
            <person name="Xu W."/>
            <person name="Pan J."/>
            <person name="Luo Z.H."/>
            <person name="Li M."/>
        </authorList>
    </citation>
    <scope>NUCLEOTIDE SEQUENCE [LARGE SCALE GENOMIC DNA]</scope>
    <source>
        <strain evidence="3">SpSt-418</strain>
    </source>
</reference>
<proteinExistence type="predicted"/>
<sequence>MANFSWHRQVGNQRDWVWRGWQTRYTFLRAANITSDRAPFLLVHGFGASIASWRNNIPALAEQHPVYALDMLGFGTSEKAVAGYNVELWSEQLYDFWRTFIQKPVILVGNSIGSLVCLAAAARYPEMVQGMVMLNLPDSSVLSLPLWLKQAIAPMQPIKKVSFSLLSCLFLSPIFFNSLFRVIRSRALLKIWARQAYATSAAITKEVVEIFSHPTFDRGAASALRAMIQSPKVSGRDYSAKTLIPNLKIPMLLIWGKQDRMVPPKLAPMIARLNPQITFAEIDNAGHCPHDERPEQVNQLILDWIAKQEVAKPMG</sequence>
<protein>
    <submittedName>
        <fullName evidence="3">Alpha/beta fold hydrolase</fullName>
    </submittedName>
</protein>
<dbReference type="AlphaFoldDB" id="A0A7C3PCN9"/>
<dbReference type="PRINTS" id="PR00111">
    <property type="entry name" value="ABHYDROLASE"/>
</dbReference>
<keyword evidence="3" id="KW-0378">Hydrolase</keyword>
<gene>
    <name evidence="3" type="ORF">ENR64_04045</name>
</gene>
<accession>A0A7C3PCN9</accession>
<evidence type="ECO:0000313" key="3">
    <source>
        <dbReference type="EMBL" id="HFM96933.1"/>
    </source>
</evidence>
<dbReference type="PANTHER" id="PTHR46438">
    <property type="entry name" value="ALPHA/BETA-HYDROLASES SUPERFAMILY PROTEIN"/>
    <property type="match status" value="1"/>
</dbReference>
<dbReference type="Gene3D" id="3.40.50.1820">
    <property type="entry name" value="alpha/beta hydrolase"/>
    <property type="match status" value="1"/>
</dbReference>
<keyword evidence="1" id="KW-1133">Transmembrane helix</keyword>
<organism evidence="3">
    <name type="scientific">Oscillatoriales cyanobacterium SpSt-418</name>
    <dbReference type="NCBI Taxonomy" id="2282169"/>
    <lineage>
        <taxon>Bacteria</taxon>
        <taxon>Bacillati</taxon>
        <taxon>Cyanobacteriota</taxon>
        <taxon>Cyanophyceae</taxon>
        <taxon>Oscillatoriophycideae</taxon>
        <taxon>Oscillatoriales</taxon>
    </lineage>
</organism>
<dbReference type="InterPro" id="IPR000073">
    <property type="entry name" value="AB_hydrolase_1"/>
</dbReference>
<dbReference type="SUPFAM" id="SSF53474">
    <property type="entry name" value="alpha/beta-Hydrolases"/>
    <property type="match status" value="1"/>
</dbReference>
<dbReference type="PRINTS" id="PR00412">
    <property type="entry name" value="EPOXHYDRLASE"/>
</dbReference>
<evidence type="ECO:0000256" key="1">
    <source>
        <dbReference type="SAM" id="Phobius"/>
    </source>
</evidence>
<dbReference type="InterPro" id="IPR029058">
    <property type="entry name" value="AB_hydrolase_fold"/>
</dbReference>
<feature type="transmembrane region" description="Helical" evidence="1">
    <location>
        <begin position="161"/>
        <end position="180"/>
    </location>
</feature>
<name>A0A7C3PCN9_9CYAN</name>
<keyword evidence="1" id="KW-0812">Transmembrane</keyword>
<feature type="transmembrane region" description="Helical" evidence="1">
    <location>
        <begin position="105"/>
        <end position="124"/>
    </location>
</feature>
<evidence type="ECO:0000259" key="2">
    <source>
        <dbReference type="Pfam" id="PF12697"/>
    </source>
</evidence>
<dbReference type="GO" id="GO:0016787">
    <property type="term" value="F:hydrolase activity"/>
    <property type="evidence" value="ECO:0007669"/>
    <property type="project" value="UniProtKB-KW"/>
</dbReference>